<keyword evidence="1" id="KW-0812">Transmembrane</keyword>
<evidence type="ECO:0000256" key="1">
    <source>
        <dbReference type="SAM" id="Phobius"/>
    </source>
</evidence>
<keyword evidence="3" id="KW-1185">Reference proteome</keyword>
<dbReference type="EMBL" id="CP003639">
    <property type="protein sequence ID" value="AFM41173.1"/>
    <property type="molecule type" value="Genomic_DNA"/>
</dbReference>
<gene>
    <name evidence="2" type="ordered locus">Desaci_2212</name>
</gene>
<dbReference type="STRING" id="646529.Desaci_2212"/>
<evidence type="ECO:0000313" key="2">
    <source>
        <dbReference type="EMBL" id="AFM41173.1"/>
    </source>
</evidence>
<dbReference type="AlphaFoldDB" id="I4D5U9"/>
<proteinExistence type="predicted"/>
<name>I4D5U9_DESAJ</name>
<dbReference type="HOGENOM" id="CLU_2989270_0_0_9"/>
<feature type="transmembrane region" description="Helical" evidence="1">
    <location>
        <begin position="33"/>
        <end position="51"/>
    </location>
</feature>
<dbReference type="RefSeq" id="WP_014827176.1">
    <property type="nucleotide sequence ID" value="NC_018068.1"/>
</dbReference>
<evidence type="ECO:0000313" key="3">
    <source>
        <dbReference type="Proteomes" id="UP000002892"/>
    </source>
</evidence>
<sequence>METLIAGLALKQLIIIILGILVVGFILKKLFKLAITMVIFAALIYYGLPLLQTTMGK</sequence>
<keyword evidence="1" id="KW-0472">Membrane</keyword>
<dbReference type="Proteomes" id="UP000002892">
    <property type="component" value="Chromosome"/>
</dbReference>
<keyword evidence="1" id="KW-1133">Transmembrane helix</keyword>
<accession>I4D5U9</accession>
<reference evidence="2 3" key="1">
    <citation type="journal article" date="2012" name="J. Bacteriol.">
        <title>Complete genome sequences of Desulfosporosinus orientis DSM765T, Desulfosporosinus youngiae DSM17734T, Desulfosporosinus meridiei DSM13257T, and Desulfosporosinus acidiphilus DSM22704T.</title>
        <authorList>
            <person name="Pester M."/>
            <person name="Brambilla E."/>
            <person name="Alazard D."/>
            <person name="Rattei T."/>
            <person name="Weinmaier T."/>
            <person name="Han J."/>
            <person name="Lucas S."/>
            <person name="Lapidus A."/>
            <person name="Cheng J.F."/>
            <person name="Goodwin L."/>
            <person name="Pitluck S."/>
            <person name="Peters L."/>
            <person name="Ovchinnikova G."/>
            <person name="Teshima H."/>
            <person name="Detter J.C."/>
            <person name="Han C.S."/>
            <person name="Tapia R."/>
            <person name="Land M.L."/>
            <person name="Hauser L."/>
            <person name="Kyrpides N.C."/>
            <person name="Ivanova N.N."/>
            <person name="Pagani I."/>
            <person name="Huntmann M."/>
            <person name="Wei C.L."/>
            <person name="Davenport K.W."/>
            <person name="Daligault H."/>
            <person name="Chain P.S."/>
            <person name="Chen A."/>
            <person name="Mavromatis K."/>
            <person name="Markowitz V."/>
            <person name="Szeto E."/>
            <person name="Mikhailova N."/>
            <person name="Pati A."/>
            <person name="Wagner M."/>
            <person name="Woyke T."/>
            <person name="Ollivier B."/>
            <person name="Klenk H.P."/>
            <person name="Spring S."/>
            <person name="Loy A."/>
        </authorList>
    </citation>
    <scope>NUCLEOTIDE SEQUENCE [LARGE SCALE GENOMIC DNA]</scope>
    <source>
        <strain evidence="3">DSM 22704 / JCM 16185 / SJ4</strain>
    </source>
</reference>
<dbReference type="KEGG" id="dai:Desaci_2212"/>
<organism evidence="2 3">
    <name type="scientific">Desulfosporosinus acidiphilus (strain DSM 22704 / JCM 16185 / SJ4)</name>
    <dbReference type="NCBI Taxonomy" id="646529"/>
    <lineage>
        <taxon>Bacteria</taxon>
        <taxon>Bacillati</taxon>
        <taxon>Bacillota</taxon>
        <taxon>Clostridia</taxon>
        <taxon>Eubacteriales</taxon>
        <taxon>Desulfitobacteriaceae</taxon>
        <taxon>Desulfosporosinus</taxon>
    </lineage>
</organism>
<feature type="transmembrane region" description="Helical" evidence="1">
    <location>
        <begin position="7"/>
        <end position="27"/>
    </location>
</feature>
<protein>
    <submittedName>
        <fullName evidence="2">Uncharacterized protein</fullName>
    </submittedName>
</protein>